<evidence type="ECO:0000313" key="7">
    <source>
        <dbReference type="EMBL" id="GLQ06844.1"/>
    </source>
</evidence>
<proteinExistence type="inferred from homology"/>
<evidence type="ECO:0000256" key="1">
    <source>
        <dbReference type="ARBA" id="ARBA00010165"/>
    </source>
</evidence>
<dbReference type="Gene3D" id="3.90.1200.10">
    <property type="match status" value="1"/>
</dbReference>
<sequence length="331" mass="37025">MNLNEQARQFLIRGALISDEADIRAEKLTGGISSDIWRVDADGRSFVLKQALPELRVSQHWEAPLSRNDNEVNWIREVADICPAAVPRVLYSEPGANMFAMEFLEGATWKEKLLQGDVDINFASEVGEALGKIHQSTANVKRVAAQFAVPETFDALRVEPYIKATAKAHPDVAEPLLRLAEETLSAVQALVHGDVSPKNILVGPAGPVLLDAECAWYGEPAFDLAFCLNHLLLKCLVRRDKCEDYLAAFEVLHTTYLKQVDWEPAETIERRTARLLPALFLARIDGKSPVEYVTAEDDKARVRQTALPYIQVSPTHLSEFRNSWVRNLKND</sequence>
<dbReference type="RefSeq" id="WP_169560945.1">
    <property type="nucleotide sequence ID" value="NZ_BSNF01000008.1"/>
</dbReference>
<comment type="similarity">
    <text evidence="1">Belongs to the methylthioribose kinase family.</text>
</comment>
<keyword evidence="4" id="KW-0418">Kinase</keyword>
<protein>
    <submittedName>
        <fullName evidence="7">Aminoglycoside phosphotransferase</fullName>
    </submittedName>
</protein>
<reference evidence="7" key="1">
    <citation type="journal article" date="2014" name="Int. J. Syst. Evol. Microbiol.">
        <title>Complete genome of a new Firmicutes species belonging to the dominant human colonic microbiota ('Ruminococcus bicirculans') reveals two chromosomes and a selective capacity to utilize plant glucans.</title>
        <authorList>
            <consortium name="NISC Comparative Sequencing Program"/>
            <person name="Wegmann U."/>
            <person name="Louis P."/>
            <person name="Goesmann A."/>
            <person name="Henrissat B."/>
            <person name="Duncan S.H."/>
            <person name="Flint H.J."/>
        </authorList>
    </citation>
    <scope>NUCLEOTIDE SEQUENCE</scope>
    <source>
        <strain evidence="7">NBRC 103408</strain>
    </source>
</reference>
<dbReference type="InterPro" id="IPR002575">
    <property type="entry name" value="Aminoglycoside_PTrfase"/>
</dbReference>
<evidence type="ECO:0000256" key="4">
    <source>
        <dbReference type="ARBA" id="ARBA00022777"/>
    </source>
</evidence>
<organism evidence="7 8">
    <name type="scientific">Sneathiella chinensis</name>
    <dbReference type="NCBI Taxonomy" id="349750"/>
    <lineage>
        <taxon>Bacteria</taxon>
        <taxon>Pseudomonadati</taxon>
        <taxon>Pseudomonadota</taxon>
        <taxon>Alphaproteobacteria</taxon>
        <taxon>Sneathiellales</taxon>
        <taxon>Sneathiellaceae</taxon>
        <taxon>Sneathiella</taxon>
    </lineage>
</organism>
<keyword evidence="8" id="KW-1185">Reference proteome</keyword>
<dbReference type="PANTHER" id="PTHR34273:SF2">
    <property type="entry name" value="METHYLTHIORIBOSE KINASE"/>
    <property type="match status" value="1"/>
</dbReference>
<dbReference type="SUPFAM" id="SSF56112">
    <property type="entry name" value="Protein kinase-like (PK-like)"/>
    <property type="match status" value="1"/>
</dbReference>
<dbReference type="Gene3D" id="3.30.200.20">
    <property type="entry name" value="Phosphorylase Kinase, domain 1"/>
    <property type="match status" value="1"/>
</dbReference>
<feature type="domain" description="Aminoglycoside phosphotransferase" evidence="6">
    <location>
        <begin position="26"/>
        <end position="231"/>
    </location>
</feature>
<dbReference type="EMBL" id="BSNF01000008">
    <property type="protein sequence ID" value="GLQ06844.1"/>
    <property type="molecule type" value="Genomic_DNA"/>
</dbReference>
<reference evidence="7" key="2">
    <citation type="submission" date="2023-01" db="EMBL/GenBank/DDBJ databases">
        <title>Draft genome sequence of Sneathiella chinensis strain NBRC 103408.</title>
        <authorList>
            <person name="Sun Q."/>
            <person name="Mori K."/>
        </authorList>
    </citation>
    <scope>NUCLEOTIDE SEQUENCE</scope>
    <source>
        <strain evidence="7">NBRC 103408</strain>
    </source>
</reference>
<evidence type="ECO:0000256" key="5">
    <source>
        <dbReference type="ARBA" id="ARBA00022840"/>
    </source>
</evidence>
<dbReference type="InterPro" id="IPR008266">
    <property type="entry name" value="Tyr_kinase_AS"/>
</dbReference>
<evidence type="ECO:0000259" key="6">
    <source>
        <dbReference type="Pfam" id="PF01636"/>
    </source>
</evidence>
<evidence type="ECO:0000313" key="8">
    <source>
        <dbReference type="Proteomes" id="UP001161409"/>
    </source>
</evidence>
<dbReference type="Proteomes" id="UP001161409">
    <property type="component" value="Unassembled WGS sequence"/>
</dbReference>
<dbReference type="PROSITE" id="PS00109">
    <property type="entry name" value="PROTEIN_KINASE_TYR"/>
    <property type="match status" value="1"/>
</dbReference>
<keyword evidence="2" id="KW-0808">Transferase</keyword>
<keyword evidence="5" id="KW-0067">ATP-binding</keyword>
<accession>A0ABQ5U3W8</accession>
<dbReference type="InterPro" id="IPR011009">
    <property type="entry name" value="Kinase-like_dom_sf"/>
</dbReference>
<name>A0ABQ5U3W8_9PROT</name>
<evidence type="ECO:0000256" key="3">
    <source>
        <dbReference type="ARBA" id="ARBA00022741"/>
    </source>
</evidence>
<evidence type="ECO:0000256" key="2">
    <source>
        <dbReference type="ARBA" id="ARBA00022679"/>
    </source>
</evidence>
<dbReference type="PANTHER" id="PTHR34273">
    <property type="entry name" value="METHYLTHIORIBOSE KINASE"/>
    <property type="match status" value="1"/>
</dbReference>
<keyword evidence="3" id="KW-0547">Nucleotide-binding</keyword>
<dbReference type="Pfam" id="PF01636">
    <property type="entry name" value="APH"/>
    <property type="match status" value="1"/>
</dbReference>
<gene>
    <name evidence="7" type="ORF">GCM10007924_20650</name>
</gene>
<comment type="caution">
    <text evidence="7">The sequence shown here is derived from an EMBL/GenBank/DDBJ whole genome shotgun (WGS) entry which is preliminary data.</text>
</comment>